<dbReference type="InterPro" id="IPR036186">
    <property type="entry name" value="Serpin_sf"/>
</dbReference>
<dbReference type="AlphaFoldDB" id="A0A194PX66"/>
<evidence type="ECO:0000256" key="1">
    <source>
        <dbReference type="ARBA" id="ARBA00022690"/>
    </source>
</evidence>
<keyword evidence="1" id="KW-0646">Protease inhibitor</keyword>
<protein>
    <submittedName>
        <fullName evidence="5">Alpha-1-antitrypsin</fullName>
    </submittedName>
</protein>
<evidence type="ECO:0000256" key="2">
    <source>
        <dbReference type="ARBA" id="ARBA00022900"/>
    </source>
</evidence>
<keyword evidence="2" id="KW-0722">Serine protease inhibitor</keyword>
<dbReference type="Gene3D" id="3.30.497.10">
    <property type="entry name" value="Antithrombin, subunit I, domain 2"/>
    <property type="match status" value="1"/>
</dbReference>
<evidence type="ECO:0000256" key="3">
    <source>
        <dbReference type="RuleBase" id="RU000411"/>
    </source>
</evidence>
<dbReference type="Proteomes" id="UP000053268">
    <property type="component" value="Unassembled WGS sequence"/>
</dbReference>
<dbReference type="SMART" id="SM00093">
    <property type="entry name" value="SERPIN"/>
    <property type="match status" value="1"/>
</dbReference>
<organism evidence="5 6">
    <name type="scientific">Papilio xuthus</name>
    <name type="common">Asian swallowtail butterfly</name>
    <dbReference type="NCBI Taxonomy" id="66420"/>
    <lineage>
        <taxon>Eukaryota</taxon>
        <taxon>Metazoa</taxon>
        <taxon>Ecdysozoa</taxon>
        <taxon>Arthropoda</taxon>
        <taxon>Hexapoda</taxon>
        <taxon>Insecta</taxon>
        <taxon>Pterygota</taxon>
        <taxon>Neoptera</taxon>
        <taxon>Endopterygota</taxon>
        <taxon>Lepidoptera</taxon>
        <taxon>Glossata</taxon>
        <taxon>Ditrysia</taxon>
        <taxon>Papilionoidea</taxon>
        <taxon>Papilionidae</taxon>
        <taxon>Papilioninae</taxon>
        <taxon>Papilio</taxon>
    </lineage>
</organism>
<evidence type="ECO:0000259" key="4">
    <source>
        <dbReference type="SMART" id="SM00093"/>
    </source>
</evidence>
<sequence length="438" mass="48957">MHAPSYSASGHLITQSRYINPVNYSLIVSLIYQFHKPHGMKKFILLMCVFVPAALAYCSRRAAEQSFSRSVDEFSADLVQKLAQSTDDHFVASTLSAWMLLVYTSLGAADDSLHELNSVLRLSSRKSCVKKFFEITKKIYSPNVASGLEGASAIFVNKNMPVIDKFRSQVKEAGVGELVEVSADDRERVAAAVNEHFKSATNGTIEKIVEADDLKDIAMMIVDVLRFKGAWKTPFPMEDTKESPFHDERSNEIGRVNLMTLTDFFNASFMDDINATVAELPYDDNKFSMYVFIPYANVKLRNVIDVLKTTSLRSITERLQNVDAQEVTVSLPRFKMSSNIDNLKELLRAMGLRAMFDSEAASFPRVSQRPLHVSALRQRATVVVSERGTTAGAVTEAEFSFKSFPLTFTANKPFFFAIVDKETLIPVFTGAYSKPSVY</sequence>
<dbReference type="PROSITE" id="PS00284">
    <property type="entry name" value="SERPIN"/>
    <property type="match status" value="1"/>
</dbReference>
<evidence type="ECO:0000313" key="5">
    <source>
        <dbReference type="EMBL" id="KPI97608.1"/>
    </source>
</evidence>
<accession>A0A194PX66</accession>
<dbReference type="InterPro" id="IPR023796">
    <property type="entry name" value="Serpin_dom"/>
</dbReference>
<dbReference type="InterPro" id="IPR042185">
    <property type="entry name" value="Serpin_sf_2"/>
</dbReference>
<dbReference type="InterPro" id="IPR023795">
    <property type="entry name" value="Serpin_CS"/>
</dbReference>
<dbReference type="PANTHER" id="PTHR11461">
    <property type="entry name" value="SERINE PROTEASE INHIBITOR, SERPIN"/>
    <property type="match status" value="1"/>
</dbReference>
<feature type="domain" description="Serpin" evidence="4">
    <location>
        <begin position="76"/>
        <end position="435"/>
    </location>
</feature>
<reference evidence="5 6" key="1">
    <citation type="journal article" date="2015" name="Nat. Commun.">
        <title>Outbred genome sequencing and CRISPR/Cas9 gene editing in butterflies.</title>
        <authorList>
            <person name="Li X."/>
            <person name="Fan D."/>
            <person name="Zhang W."/>
            <person name="Liu G."/>
            <person name="Zhang L."/>
            <person name="Zhao L."/>
            <person name="Fang X."/>
            <person name="Chen L."/>
            <person name="Dong Y."/>
            <person name="Chen Y."/>
            <person name="Ding Y."/>
            <person name="Zhao R."/>
            <person name="Feng M."/>
            <person name="Zhu Y."/>
            <person name="Feng Y."/>
            <person name="Jiang X."/>
            <person name="Zhu D."/>
            <person name="Xiang H."/>
            <person name="Feng X."/>
            <person name="Li S."/>
            <person name="Wang J."/>
            <person name="Zhang G."/>
            <person name="Kronforst M.R."/>
            <person name="Wang W."/>
        </authorList>
    </citation>
    <scope>NUCLEOTIDE SEQUENCE [LARGE SCALE GENOMIC DNA]</scope>
    <source>
        <strain evidence="5">Ya'a_city_454_Px</strain>
        <tissue evidence="5">Whole body</tissue>
    </source>
</reference>
<dbReference type="InterPro" id="IPR000215">
    <property type="entry name" value="Serpin_fam"/>
</dbReference>
<dbReference type="SUPFAM" id="SSF56574">
    <property type="entry name" value="Serpins"/>
    <property type="match status" value="1"/>
</dbReference>
<comment type="similarity">
    <text evidence="3">Belongs to the serpin family.</text>
</comment>
<dbReference type="Pfam" id="PF00079">
    <property type="entry name" value="Serpin"/>
    <property type="match status" value="1"/>
</dbReference>
<dbReference type="GO" id="GO:0005615">
    <property type="term" value="C:extracellular space"/>
    <property type="evidence" value="ECO:0007669"/>
    <property type="project" value="InterPro"/>
</dbReference>
<keyword evidence="6" id="KW-1185">Reference proteome</keyword>
<dbReference type="InterPro" id="IPR042178">
    <property type="entry name" value="Serpin_sf_1"/>
</dbReference>
<gene>
    <name evidence="5" type="ORF">RR46_07355</name>
</gene>
<dbReference type="PANTHER" id="PTHR11461:SF367">
    <property type="entry name" value="GH21475P-RELATED"/>
    <property type="match status" value="1"/>
</dbReference>
<dbReference type="STRING" id="66420.A0A194PX66"/>
<dbReference type="Gene3D" id="2.30.39.10">
    <property type="entry name" value="Alpha-1-antitrypsin, domain 1"/>
    <property type="match status" value="1"/>
</dbReference>
<dbReference type="EMBL" id="KQ459589">
    <property type="protein sequence ID" value="KPI97608.1"/>
    <property type="molecule type" value="Genomic_DNA"/>
</dbReference>
<evidence type="ECO:0000313" key="6">
    <source>
        <dbReference type="Proteomes" id="UP000053268"/>
    </source>
</evidence>
<dbReference type="CDD" id="cd19598">
    <property type="entry name" value="serpin77Ba-like_insects"/>
    <property type="match status" value="1"/>
</dbReference>
<name>A0A194PX66_PAPXU</name>
<proteinExistence type="inferred from homology"/>
<dbReference type="GO" id="GO:0004867">
    <property type="term" value="F:serine-type endopeptidase inhibitor activity"/>
    <property type="evidence" value="ECO:0007669"/>
    <property type="project" value="UniProtKB-KW"/>
</dbReference>